<proteinExistence type="predicted"/>
<name>I4INQ5_MICAE</name>
<comment type="caution">
    <text evidence="1">The sequence shown here is derived from an EMBL/GenBank/DDBJ whole genome shotgun (WGS) entry which is preliminary data.</text>
</comment>
<dbReference type="RefSeq" id="WP_002800537.1">
    <property type="nucleotide sequence ID" value="NZ_CAIQ01000124.1"/>
</dbReference>
<organism evidence="1 2">
    <name type="scientific">Microcystis aeruginosa PCC 9701</name>
    <dbReference type="NCBI Taxonomy" id="721123"/>
    <lineage>
        <taxon>Bacteria</taxon>
        <taxon>Bacillati</taxon>
        <taxon>Cyanobacteriota</taxon>
        <taxon>Cyanophyceae</taxon>
        <taxon>Oscillatoriophycideae</taxon>
        <taxon>Chroococcales</taxon>
        <taxon>Microcystaceae</taxon>
        <taxon>Microcystis</taxon>
    </lineage>
</organism>
<protein>
    <submittedName>
        <fullName evidence="1">Uncharacterized protein</fullName>
    </submittedName>
</protein>
<dbReference type="HOGENOM" id="CLU_1076940_0_0_3"/>
<dbReference type="Proteomes" id="UP000004047">
    <property type="component" value="Unassembled WGS sequence"/>
</dbReference>
<evidence type="ECO:0000313" key="1">
    <source>
        <dbReference type="EMBL" id="CCI35929.1"/>
    </source>
</evidence>
<reference evidence="1 2" key="1">
    <citation type="submission" date="2012-04" db="EMBL/GenBank/DDBJ databases">
        <authorList>
            <person name="Genoscope - CEA"/>
        </authorList>
    </citation>
    <scope>NUCLEOTIDE SEQUENCE [LARGE SCALE GENOMIC DNA]</scope>
    <source>
        <strain evidence="1 2">9701</strain>
    </source>
</reference>
<gene>
    <name evidence="1" type="ORF">MICAK_210006</name>
</gene>
<dbReference type="EMBL" id="CAIQ01000124">
    <property type="protein sequence ID" value="CCI35929.1"/>
    <property type="molecule type" value="Genomic_DNA"/>
</dbReference>
<accession>I4INQ5</accession>
<dbReference type="AlphaFoldDB" id="I4INQ5"/>
<sequence length="258" mass="30243">MKIDEEPFNNKFSDCVFIKLHTKPQSNKLPLFFFKKKTFELQVTYRFGEHCHVDSVTNTHVTFAITEGTLVLECRNVTFPEEERGFPRPFSVQYTIHKTEELIDTEKRSWNFDVKTLLTKPLEILSLLIKPLEILFKWNQERTRSNKDGFTFQYSGYQAYAEGTEERPVVRFVSESLISSFLQGDDKKAKIGMAKISSEPWEIKFYFKINHDFIKITKFKGKNLNELGFTERFKLNSVRQNLLKEIGDTLSHGRISSN</sequence>
<evidence type="ECO:0000313" key="2">
    <source>
        <dbReference type="Proteomes" id="UP000004047"/>
    </source>
</evidence>